<dbReference type="Pfam" id="PF00140">
    <property type="entry name" value="Sigma70_r1_2"/>
    <property type="match status" value="1"/>
</dbReference>
<evidence type="ECO:0000313" key="12">
    <source>
        <dbReference type="Proteomes" id="UP000050562"/>
    </source>
</evidence>
<dbReference type="SUPFAM" id="SSF88946">
    <property type="entry name" value="Sigma2 domain of RNA polymerase sigma factors"/>
    <property type="match status" value="1"/>
</dbReference>
<dbReference type="InterPro" id="IPR013325">
    <property type="entry name" value="RNA_pol_sigma_r2"/>
</dbReference>
<dbReference type="InterPro" id="IPR007627">
    <property type="entry name" value="RNA_pol_sigma70_r2"/>
</dbReference>
<evidence type="ECO:0000259" key="9">
    <source>
        <dbReference type="PROSITE" id="PS00715"/>
    </source>
</evidence>
<comment type="caution">
    <text evidence="11">The sequence shown here is derived from an EMBL/GenBank/DDBJ whole genome shotgun (WGS) entry which is preliminary data.</text>
</comment>
<feature type="DNA-binding region" description="H-T-H motif" evidence="7">
    <location>
        <begin position="284"/>
        <end position="303"/>
    </location>
</feature>
<evidence type="ECO:0000256" key="7">
    <source>
        <dbReference type="HAMAP-Rule" id="MF_00961"/>
    </source>
</evidence>
<dbReference type="SUPFAM" id="SSF88659">
    <property type="entry name" value="Sigma3 and sigma4 domains of RNA polymerase sigma factors"/>
    <property type="match status" value="1"/>
</dbReference>
<keyword evidence="3 7" id="KW-0346">Stress response</keyword>
<keyword evidence="2 7" id="KW-0805">Transcription regulation</keyword>
<dbReference type="PROSITE" id="PS00716">
    <property type="entry name" value="SIGMA70_2"/>
    <property type="match status" value="1"/>
</dbReference>
<dbReference type="InterPro" id="IPR014284">
    <property type="entry name" value="RNA_pol_sigma-70_dom"/>
</dbReference>
<keyword evidence="5 7" id="KW-0238">DNA-binding</keyword>
<dbReference type="PRINTS" id="PR00046">
    <property type="entry name" value="SIGMA70FCT"/>
</dbReference>
<evidence type="ECO:0000256" key="6">
    <source>
        <dbReference type="ARBA" id="ARBA00023163"/>
    </source>
</evidence>
<dbReference type="NCBIfam" id="TIGR02937">
    <property type="entry name" value="sigma70-ECF"/>
    <property type="match status" value="1"/>
</dbReference>
<evidence type="ECO:0000256" key="8">
    <source>
        <dbReference type="NCBIfam" id="TIGR02392"/>
    </source>
</evidence>
<dbReference type="Pfam" id="PF04542">
    <property type="entry name" value="Sigma70_r2"/>
    <property type="match status" value="1"/>
</dbReference>
<dbReference type="Gene3D" id="1.20.120.1810">
    <property type="match status" value="1"/>
</dbReference>
<comment type="function">
    <text evidence="7">Sigma factors are initiation factors that promote the attachment of RNA polymerase to specific initiation sites and are then released. This sigma factor is involved in regulation of expression of heat shock genes.</text>
</comment>
<dbReference type="GO" id="GO:0003677">
    <property type="term" value="F:DNA binding"/>
    <property type="evidence" value="ECO:0007669"/>
    <property type="project" value="UniProtKB-UniRule"/>
</dbReference>
<dbReference type="PATRIC" id="fig|251707.3.peg.2394"/>
<dbReference type="NCBIfam" id="TIGR02392">
    <property type="entry name" value="rpoH_proteo"/>
    <property type="match status" value="1"/>
</dbReference>
<sequence length="315" mass="36053">MASENQGTCLAVPSQSGSAELHIYVRWRFFRMTNSLQPAYALVPGANLEAYVHTVNSIPLLTPEQERELAESLYYEQDLGAARQMVLAHLRFVVHIARSYSGYGLAQADLIQEGNVGLMKAVKRFNPEMGVRLVSFAVHWIKAEIHEFILRNWRIVKVATTKAQRKLFFNLRSQKKRLAWLNNDEVHRVAESLGVEPREVREMESRLTGHDMAFDPAAEADDDSAFQSPANYLEDHRYDPARQLEDSDWTDNSTANLHQALDVLDERSRDILYQRWLAEEKATLHDLAQKYNVSAERIRQLEKSAMNKLKTSIAA</sequence>
<dbReference type="InterPro" id="IPR000943">
    <property type="entry name" value="RNA_pol_sigma70"/>
</dbReference>
<dbReference type="Proteomes" id="UP000050562">
    <property type="component" value="Unassembled WGS sequence"/>
</dbReference>
<dbReference type="GO" id="GO:0006352">
    <property type="term" value="P:DNA-templated transcription initiation"/>
    <property type="evidence" value="ECO:0007669"/>
    <property type="project" value="UniProtKB-UniRule"/>
</dbReference>
<evidence type="ECO:0000256" key="3">
    <source>
        <dbReference type="ARBA" id="ARBA00023016"/>
    </source>
</evidence>
<comment type="subunit">
    <text evidence="7">Interacts with the RNA polymerase core enzyme.</text>
</comment>
<feature type="domain" description="RNA polymerase sigma-70" evidence="9">
    <location>
        <begin position="109"/>
        <end position="122"/>
    </location>
</feature>
<gene>
    <name evidence="7" type="primary">rpoH</name>
    <name evidence="11" type="ORF">ALO52_04625</name>
</gene>
<dbReference type="HAMAP" id="MF_00961">
    <property type="entry name" value="Sigma70_RpoH"/>
    <property type="match status" value="1"/>
</dbReference>
<dbReference type="GO" id="GO:0009408">
    <property type="term" value="P:response to heat"/>
    <property type="evidence" value="ECO:0007669"/>
    <property type="project" value="UniProtKB-UniRule"/>
</dbReference>
<evidence type="ECO:0000259" key="10">
    <source>
        <dbReference type="PROSITE" id="PS00716"/>
    </source>
</evidence>
<feature type="domain" description="RNA polymerase sigma-70" evidence="10">
    <location>
        <begin position="283"/>
        <end position="309"/>
    </location>
</feature>
<dbReference type="InterPro" id="IPR012759">
    <property type="entry name" value="RNA_pol_sigma_RpoH_proteobac"/>
</dbReference>
<accession>A0A0P9YIG7</accession>
<dbReference type="InterPro" id="IPR013324">
    <property type="entry name" value="RNA_pol_sigma_r3/r4-like"/>
</dbReference>
<dbReference type="PANTHER" id="PTHR30376:SF3">
    <property type="entry name" value="RNA POLYMERASE SIGMA FACTOR RPOH"/>
    <property type="match status" value="1"/>
</dbReference>
<dbReference type="CDD" id="cd06171">
    <property type="entry name" value="Sigma70_r4"/>
    <property type="match status" value="1"/>
</dbReference>
<organism evidence="11 12">
    <name type="scientific">Pseudomonas syringae pv. primulae</name>
    <dbReference type="NCBI Taxonomy" id="251707"/>
    <lineage>
        <taxon>Bacteria</taxon>
        <taxon>Pseudomonadati</taxon>
        <taxon>Pseudomonadota</taxon>
        <taxon>Gammaproteobacteria</taxon>
        <taxon>Pseudomonadales</taxon>
        <taxon>Pseudomonadaceae</taxon>
        <taxon>Pseudomonas</taxon>
    </lineage>
</organism>
<evidence type="ECO:0000313" key="11">
    <source>
        <dbReference type="EMBL" id="KPY34755.1"/>
    </source>
</evidence>
<reference evidence="11 12" key="1">
    <citation type="submission" date="2015-09" db="EMBL/GenBank/DDBJ databases">
        <title>Genome announcement of multiple Pseudomonas syringae strains.</title>
        <authorList>
            <person name="Thakur S."/>
            <person name="Wang P.W."/>
            <person name="Gong Y."/>
            <person name="Weir B.S."/>
            <person name="Guttman D.S."/>
        </authorList>
    </citation>
    <scope>NUCLEOTIDE SEQUENCE [LARGE SCALE GENOMIC DNA]</scope>
    <source>
        <strain evidence="11 12">ICMP3956</strain>
    </source>
</reference>
<name>A0A0P9YIG7_9PSED</name>
<comment type="similarity">
    <text evidence="7">Belongs to the sigma-70 factor family. RpoH subfamily.</text>
</comment>
<dbReference type="FunFam" id="1.20.120.1810:FF:000001">
    <property type="entry name" value="RNA polymerase sigma factor RpoH"/>
    <property type="match status" value="1"/>
</dbReference>
<dbReference type="PANTHER" id="PTHR30376">
    <property type="entry name" value="SIGMA FACTOR RPOH HEAT SHOCK RELATED"/>
    <property type="match status" value="1"/>
</dbReference>
<dbReference type="Gene3D" id="1.10.10.10">
    <property type="entry name" value="Winged helix-like DNA-binding domain superfamily/Winged helix DNA-binding domain"/>
    <property type="match status" value="1"/>
</dbReference>
<evidence type="ECO:0000256" key="4">
    <source>
        <dbReference type="ARBA" id="ARBA00023082"/>
    </source>
</evidence>
<comment type="caution">
    <text evidence="7">Lacks conserved residue(s) required for the propagation of feature annotation.</text>
</comment>
<dbReference type="GO" id="GO:0016987">
    <property type="term" value="F:sigma factor activity"/>
    <property type="evidence" value="ECO:0007669"/>
    <property type="project" value="UniProtKB-UniRule"/>
</dbReference>
<feature type="short sequence motif" description="Interaction with polymerase core subunit RpoC" evidence="7">
    <location>
        <begin position="109"/>
        <end position="112"/>
    </location>
</feature>
<dbReference type="Pfam" id="PF04545">
    <property type="entry name" value="Sigma70_r4"/>
    <property type="match status" value="1"/>
</dbReference>
<dbReference type="GO" id="GO:0005737">
    <property type="term" value="C:cytoplasm"/>
    <property type="evidence" value="ECO:0007669"/>
    <property type="project" value="UniProtKB-SubCell"/>
</dbReference>
<evidence type="ECO:0000256" key="5">
    <source>
        <dbReference type="ARBA" id="ARBA00023125"/>
    </source>
</evidence>
<dbReference type="InterPro" id="IPR050813">
    <property type="entry name" value="Sigma-70_Factor"/>
</dbReference>
<dbReference type="EMBL" id="LJRC01000179">
    <property type="protein sequence ID" value="KPY34755.1"/>
    <property type="molecule type" value="Genomic_DNA"/>
</dbReference>
<keyword evidence="6 7" id="KW-0804">Transcription</keyword>
<evidence type="ECO:0000256" key="1">
    <source>
        <dbReference type="ARBA" id="ARBA00022490"/>
    </source>
</evidence>
<protein>
    <recommendedName>
        <fullName evidence="7 8">RNA polymerase sigma factor RpoH</fullName>
    </recommendedName>
    <alternativeName>
        <fullName evidence="7">RNA polymerase sigma-32 factor</fullName>
    </alternativeName>
</protein>
<dbReference type="InterPro" id="IPR007630">
    <property type="entry name" value="RNA_pol_sigma70_r4"/>
</dbReference>
<evidence type="ECO:0000256" key="2">
    <source>
        <dbReference type="ARBA" id="ARBA00023015"/>
    </source>
</evidence>
<dbReference type="FunFam" id="1.10.10.10:FF:000285">
    <property type="entry name" value="RNA polymerase sigma factor RpoH"/>
    <property type="match status" value="1"/>
</dbReference>
<proteinExistence type="inferred from homology"/>
<dbReference type="NCBIfam" id="NF005143">
    <property type="entry name" value="PRK06596.1"/>
    <property type="match status" value="1"/>
</dbReference>
<feature type="region of interest" description="Sigma-70 factor domain-2" evidence="7">
    <location>
        <begin position="85"/>
        <end position="154"/>
    </location>
</feature>
<dbReference type="PROSITE" id="PS00715">
    <property type="entry name" value="SIGMA70_1"/>
    <property type="match status" value="1"/>
</dbReference>
<dbReference type="InterPro" id="IPR009042">
    <property type="entry name" value="RNA_pol_sigma70_r1_2"/>
</dbReference>
<comment type="subcellular location">
    <subcellularLocation>
        <location evidence="7">Cytoplasm</location>
    </subcellularLocation>
</comment>
<keyword evidence="1 7" id="KW-0963">Cytoplasm</keyword>
<dbReference type="InterPro" id="IPR036388">
    <property type="entry name" value="WH-like_DNA-bd_sf"/>
</dbReference>
<keyword evidence="4 7" id="KW-0731">Sigma factor</keyword>
<dbReference type="AlphaFoldDB" id="A0A0P9YIG7"/>